<reference evidence="1" key="2">
    <citation type="journal article" date="2015" name="Data Brief">
        <title>Shoot transcriptome of the giant reed, Arundo donax.</title>
        <authorList>
            <person name="Barrero R.A."/>
            <person name="Guerrero F.D."/>
            <person name="Moolhuijzen P."/>
            <person name="Goolsby J.A."/>
            <person name="Tidwell J."/>
            <person name="Bellgard S.E."/>
            <person name="Bellgard M.I."/>
        </authorList>
    </citation>
    <scope>NUCLEOTIDE SEQUENCE</scope>
    <source>
        <tissue evidence="1">Shoot tissue taken approximately 20 cm above the soil surface</tissue>
    </source>
</reference>
<dbReference type="EMBL" id="GBRH01224735">
    <property type="protein sequence ID" value="JAD73160.1"/>
    <property type="molecule type" value="Transcribed_RNA"/>
</dbReference>
<evidence type="ECO:0000313" key="1">
    <source>
        <dbReference type="EMBL" id="JAD73160.1"/>
    </source>
</evidence>
<protein>
    <submittedName>
        <fullName evidence="1">Uncharacterized protein</fullName>
    </submittedName>
</protein>
<sequence length="12" mass="1617">MRWERRVLGDWL</sequence>
<proteinExistence type="predicted"/>
<name>A0A0A9CIH1_ARUDO</name>
<accession>A0A0A9CIH1</accession>
<organism evidence="1">
    <name type="scientific">Arundo donax</name>
    <name type="common">Giant reed</name>
    <name type="synonym">Donax arundinaceus</name>
    <dbReference type="NCBI Taxonomy" id="35708"/>
    <lineage>
        <taxon>Eukaryota</taxon>
        <taxon>Viridiplantae</taxon>
        <taxon>Streptophyta</taxon>
        <taxon>Embryophyta</taxon>
        <taxon>Tracheophyta</taxon>
        <taxon>Spermatophyta</taxon>
        <taxon>Magnoliopsida</taxon>
        <taxon>Liliopsida</taxon>
        <taxon>Poales</taxon>
        <taxon>Poaceae</taxon>
        <taxon>PACMAD clade</taxon>
        <taxon>Arundinoideae</taxon>
        <taxon>Arundineae</taxon>
        <taxon>Arundo</taxon>
    </lineage>
</organism>
<reference evidence="1" key="1">
    <citation type="submission" date="2014-09" db="EMBL/GenBank/DDBJ databases">
        <authorList>
            <person name="Magalhaes I.L.F."/>
            <person name="Oliveira U."/>
            <person name="Santos F.R."/>
            <person name="Vidigal T.H.D.A."/>
            <person name="Brescovit A.D."/>
            <person name="Santos A.J."/>
        </authorList>
    </citation>
    <scope>NUCLEOTIDE SEQUENCE</scope>
    <source>
        <tissue evidence="1">Shoot tissue taken approximately 20 cm above the soil surface</tissue>
    </source>
</reference>